<reference evidence="2" key="1">
    <citation type="submission" date="2016-10" db="EMBL/GenBank/DDBJ databases">
        <authorList>
            <person name="Varghese N."/>
            <person name="Submissions S."/>
        </authorList>
    </citation>
    <scope>NUCLEOTIDE SEQUENCE [LARGE SCALE GENOMIC DNA]</scope>
    <source>
        <strain evidence="2">DSM 25030</strain>
    </source>
</reference>
<name>A0A1H2UDJ3_9FLAO</name>
<dbReference type="Proteomes" id="UP000199592">
    <property type="component" value="Unassembled WGS sequence"/>
</dbReference>
<gene>
    <name evidence="1" type="ORF">SAMN04487892_1546</name>
</gene>
<proteinExistence type="predicted"/>
<accession>A0A1H2UDJ3</accession>
<protein>
    <submittedName>
        <fullName evidence="1">Uncharacterized protein</fullName>
    </submittedName>
</protein>
<evidence type="ECO:0000313" key="1">
    <source>
        <dbReference type="EMBL" id="SDW54087.1"/>
    </source>
</evidence>
<organism evidence="1 2">
    <name type="scientific">Flagellimonas zhangzhouensis</name>
    <dbReference type="NCBI Taxonomy" id="1073328"/>
    <lineage>
        <taxon>Bacteria</taxon>
        <taxon>Pseudomonadati</taxon>
        <taxon>Bacteroidota</taxon>
        <taxon>Flavobacteriia</taxon>
        <taxon>Flavobacteriales</taxon>
        <taxon>Flavobacteriaceae</taxon>
        <taxon>Flagellimonas</taxon>
    </lineage>
</organism>
<keyword evidence="2" id="KW-1185">Reference proteome</keyword>
<dbReference type="AlphaFoldDB" id="A0A1H2UDJ3"/>
<sequence length="47" mass="5572">MIKNSKTSLKERLIRFKRPFYWNLGPVAVPVKTQENPISNLPFRNKN</sequence>
<dbReference type="EMBL" id="FNMY01000002">
    <property type="protein sequence ID" value="SDW54087.1"/>
    <property type="molecule type" value="Genomic_DNA"/>
</dbReference>
<dbReference type="STRING" id="1073328.SAMN05216294_0747"/>
<evidence type="ECO:0000313" key="2">
    <source>
        <dbReference type="Proteomes" id="UP000199592"/>
    </source>
</evidence>